<comment type="subcellular location">
    <subcellularLocation>
        <location evidence="1">Cytoplasm</location>
    </subcellularLocation>
</comment>
<dbReference type="SUPFAM" id="SSF50249">
    <property type="entry name" value="Nucleic acid-binding proteins"/>
    <property type="match status" value="1"/>
</dbReference>
<dbReference type="PATRIC" id="fig|1305731.5.peg.517"/>
<dbReference type="Proteomes" id="UP000050416">
    <property type="component" value="Unassembled WGS sequence"/>
</dbReference>
<dbReference type="EMBL" id="LJZQ01000014">
    <property type="protein sequence ID" value="KPQ28527.1"/>
    <property type="molecule type" value="Genomic_DNA"/>
</dbReference>
<feature type="region of interest" description="Disordered" evidence="2">
    <location>
        <begin position="114"/>
        <end position="149"/>
    </location>
</feature>
<dbReference type="GO" id="GO:0005829">
    <property type="term" value="C:cytosol"/>
    <property type="evidence" value="ECO:0007669"/>
    <property type="project" value="UniProtKB-ARBA"/>
</dbReference>
<evidence type="ECO:0000256" key="1">
    <source>
        <dbReference type="RuleBase" id="RU000408"/>
    </source>
</evidence>
<dbReference type="GO" id="GO:0003676">
    <property type="term" value="F:nucleic acid binding"/>
    <property type="evidence" value="ECO:0007669"/>
    <property type="project" value="InterPro"/>
</dbReference>
<name>A0A0P7Z8W5_9GAMM</name>
<evidence type="ECO:0000256" key="3">
    <source>
        <dbReference type="SAM" id="Phobius"/>
    </source>
</evidence>
<evidence type="ECO:0000313" key="5">
    <source>
        <dbReference type="EMBL" id="KPQ28527.1"/>
    </source>
</evidence>
<sequence length="215" mass="23234">MPPFTAIVGGVHWPGVPCYPMSGFLSLVLIMENIQPMRNPAKAIRLSLMIAIPAPLVLFLLLSVAPQFLAALSAGNIAEALGSVGGLAAYLIAFAVFGITGFLTVALATKQPKPAARTQSRPARASQQSNVYDDDEEDDFDDTTPEGDEEGTVKWFNVKKGFGFIVRDSGDEIFVHFRAIRGRGRRVLRQGQLVRFNVVEADKGLQADNVSTLSD</sequence>
<dbReference type="InterPro" id="IPR002059">
    <property type="entry name" value="CSP_DNA-bd"/>
</dbReference>
<evidence type="ECO:0000313" key="6">
    <source>
        <dbReference type="Proteomes" id="UP000050416"/>
    </source>
</evidence>
<dbReference type="InterPro" id="IPR012340">
    <property type="entry name" value="NA-bd_OB-fold"/>
</dbReference>
<keyword evidence="3" id="KW-1133">Transmembrane helix</keyword>
<evidence type="ECO:0000256" key="2">
    <source>
        <dbReference type="SAM" id="MobiDB-lite"/>
    </source>
</evidence>
<feature type="transmembrane region" description="Helical" evidence="3">
    <location>
        <begin position="88"/>
        <end position="108"/>
    </location>
</feature>
<feature type="transmembrane region" description="Helical" evidence="3">
    <location>
        <begin position="12"/>
        <end position="31"/>
    </location>
</feature>
<dbReference type="PRINTS" id="PR00050">
    <property type="entry name" value="COLDSHOCK"/>
</dbReference>
<dbReference type="AlphaFoldDB" id="A0A0P7Z8W5"/>
<keyword evidence="3" id="KW-0812">Transmembrane</keyword>
<feature type="transmembrane region" description="Helical" evidence="3">
    <location>
        <begin position="43"/>
        <end position="68"/>
    </location>
</feature>
<dbReference type="STRING" id="1305731.GCA_000934705_00666"/>
<comment type="caution">
    <text evidence="5">The sequence shown here is derived from an EMBL/GenBank/DDBJ whole genome shotgun (WGS) entry which is preliminary data.</text>
</comment>
<dbReference type="PROSITE" id="PS00352">
    <property type="entry name" value="CSD_1"/>
    <property type="match status" value="1"/>
</dbReference>
<dbReference type="Pfam" id="PF00313">
    <property type="entry name" value="CSD"/>
    <property type="match status" value="1"/>
</dbReference>
<dbReference type="SMART" id="SM00357">
    <property type="entry name" value="CSP"/>
    <property type="match status" value="1"/>
</dbReference>
<feature type="compositionally biased region" description="Acidic residues" evidence="2">
    <location>
        <begin position="132"/>
        <end position="149"/>
    </location>
</feature>
<dbReference type="InterPro" id="IPR011129">
    <property type="entry name" value="CSD"/>
</dbReference>
<feature type="domain" description="CSD" evidence="4">
    <location>
        <begin position="148"/>
        <end position="212"/>
    </location>
</feature>
<dbReference type="PANTHER" id="PTHR11544">
    <property type="entry name" value="COLD SHOCK DOMAIN CONTAINING PROTEINS"/>
    <property type="match status" value="1"/>
</dbReference>
<feature type="compositionally biased region" description="Polar residues" evidence="2">
    <location>
        <begin position="117"/>
        <end position="131"/>
    </location>
</feature>
<dbReference type="InterPro" id="IPR019844">
    <property type="entry name" value="CSD_CS"/>
</dbReference>
<keyword evidence="3" id="KW-0472">Membrane</keyword>
<reference evidence="5 6" key="1">
    <citation type="submission" date="2015-09" db="EMBL/GenBank/DDBJ databases">
        <title>Identification and resolution of microdiversity through metagenomic sequencing of parallel consortia.</title>
        <authorList>
            <person name="Nelson W.C."/>
            <person name="Romine M.F."/>
            <person name="Lindemann S.R."/>
        </authorList>
    </citation>
    <scope>NUCLEOTIDE SEQUENCE [LARGE SCALE GENOMIC DNA]</scope>
    <source>
        <strain evidence="5">HL-55</strain>
    </source>
</reference>
<organism evidence="5 6">
    <name type="scientific">Marinobacter excellens HL-55</name>
    <dbReference type="NCBI Taxonomy" id="1305731"/>
    <lineage>
        <taxon>Bacteria</taxon>
        <taxon>Pseudomonadati</taxon>
        <taxon>Pseudomonadota</taxon>
        <taxon>Gammaproteobacteria</taxon>
        <taxon>Pseudomonadales</taxon>
        <taxon>Marinobacteraceae</taxon>
        <taxon>Marinobacter</taxon>
    </lineage>
</organism>
<dbReference type="Gene3D" id="2.40.50.140">
    <property type="entry name" value="Nucleic acid-binding proteins"/>
    <property type="match status" value="1"/>
</dbReference>
<proteinExistence type="predicted"/>
<gene>
    <name evidence="5" type="primary">cspA-5</name>
    <name evidence="5" type="ORF">HLUCCX14_10325</name>
</gene>
<dbReference type="InterPro" id="IPR050181">
    <property type="entry name" value="Cold_shock_domain"/>
</dbReference>
<dbReference type="PROSITE" id="PS51857">
    <property type="entry name" value="CSD_2"/>
    <property type="match status" value="1"/>
</dbReference>
<protein>
    <submittedName>
        <fullName evidence="5">Cold shock protein (Beta-ribbon, CspA family)</fullName>
    </submittedName>
</protein>
<evidence type="ECO:0000259" key="4">
    <source>
        <dbReference type="PROSITE" id="PS51857"/>
    </source>
</evidence>
<accession>A0A0P7Z8W5</accession>
<dbReference type="CDD" id="cd04458">
    <property type="entry name" value="CSP_CDS"/>
    <property type="match status" value="1"/>
</dbReference>